<evidence type="ECO:0000256" key="1">
    <source>
        <dbReference type="ARBA" id="ARBA00022669"/>
    </source>
</evidence>
<feature type="domain" description="Chitin-binding type-2" evidence="8">
    <location>
        <begin position="179"/>
        <end position="235"/>
    </location>
</feature>
<evidence type="ECO:0000256" key="4">
    <source>
        <dbReference type="ARBA" id="ARBA00023157"/>
    </source>
</evidence>
<dbReference type="AlphaFoldDB" id="A0A182J0C1"/>
<keyword evidence="3" id="KW-0677">Repeat</keyword>
<keyword evidence="4" id="KW-1015">Disulfide bond</keyword>
<dbReference type="PROSITE" id="PS50940">
    <property type="entry name" value="CHIT_BIND_II"/>
    <property type="match status" value="3"/>
</dbReference>
<dbReference type="Gene3D" id="2.170.140.10">
    <property type="entry name" value="Chitin binding domain"/>
    <property type="match status" value="2"/>
</dbReference>
<keyword evidence="2 7" id="KW-0732">Signal</keyword>
<organism evidence="9">
    <name type="scientific">Anopheles atroparvus</name>
    <name type="common">European mosquito</name>
    <dbReference type="NCBI Taxonomy" id="41427"/>
    <lineage>
        <taxon>Eukaryota</taxon>
        <taxon>Metazoa</taxon>
        <taxon>Ecdysozoa</taxon>
        <taxon>Arthropoda</taxon>
        <taxon>Hexapoda</taxon>
        <taxon>Insecta</taxon>
        <taxon>Pterygota</taxon>
        <taxon>Neoptera</taxon>
        <taxon>Endopterygota</taxon>
        <taxon>Diptera</taxon>
        <taxon>Nematocera</taxon>
        <taxon>Culicoidea</taxon>
        <taxon>Culicidae</taxon>
        <taxon>Anophelinae</taxon>
        <taxon>Anopheles</taxon>
    </lineage>
</organism>
<accession>A0A182J0C1</accession>
<evidence type="ECO:0000256" key="6">
    <source>
        <dbReference type="SAM" id="MobiDB-lite"/>
    </source>
</evidence>
<dbReference type="Pfam" id="PF01607">
    <property type="entry name" value="CBM_14"/>
    <property type="match status" value="3"/>
</dbReference>
<dbReference type="VEuPathDB" id="VectorBase:AATE008918"/>
<dbReference type="GO" id="GO:0008061">
    <property type="term" value="F:chitin binding"/>
    <property type="evidence" value="ECO:0007669"/>
    <property type="project" value="UniProtKB-KW"/>
</dbReference>
<feature type="compositionally biased region" description="Low complexity" evidence="6">
    <location>
        <begin position="82"/>
        <end position="105"/>
    </location>
</feature>
<feature type="chain" id="PRO_5043332593" description="Chitin-binding type-2 domain-containing protein" evidence="7">
    <location>
        <begin position="23"/>
        <end position="238"/>
    </location>
</feature>
<dbReference type="GO" id="GO:0005576">
    <property type="term" value="C:extracellular region"/>
    <property type="evidence" value="ECO:0007669"/>
    <property type="project" value="InterPro"/>
</dbReference>
<dbReference type="SMART" id="SM00494">
    <property type="entry name" value="ChtBD2"/>
    <property type="match status" value="3"/>
</dbReference>
<dbReference type="STRING" id="41427.A0A182J0C1"/>
<sequence length="238" mass="25947">MIPQIVFVAILSAMISPHSVTASLDAICEGIRFATFPHPDDCRQYVVCFQGKPNVQRCPNGHVFNPTVLFCVLESQFPCIEASTTGPPETPSTEPSTEPATDPSTVGPGCADRPTWESFFCQDDSRALVANPMNCTQYINCRSNPPRNQRCPPNTVYSDPYQDCLPGDERVCAMGTVDEGFCAGRPDGSYAHPSQCNRFISCVRQQVRHEACPPFFVFDSSVAHCVKGNAVACSSLLN</sequence>
<protein>
    <recommendedName>
        <fullName evidence="8">Chitin-binding type-2 domain-containing protein</fullName>
    </recommendedName>
</protein>
<dbReference type="InterPro" id="IPR051940">
    <property type="entry name" value="Chitin_bind-dev_reg"/>
</dbReference>
<dbReference type="SUPFAM" id="SSF57625">
    <property type="entry name" value="Invertebrate chitin-binding proteins"/>
    <property type="match status" value="3"/>
</dbReference>
<evidence type="ECO:0000256" key="7">
    <source>
        <dbReference type="SAM" id="SignalP"/>
    </source>
</evidence>
<evidence type="ECO:0000256" key="5">
    <source>
        <dbReference type="ARBA" id="ARBA00023180"/>
    </source>
</evidence>
<dbReference type="InterPro" id="IPR036508">
    <property type="entry name" value="Chitin-bd_dom_sf"/>
</dbReference>
<keyword evidence="1" id="KW-0147">Chitin-binding</keyword>
<evidence type="ECO:0000259" key="8">
    <source>
        <dbReference type="PROSITE" id="PS50940"/>
    </source>
</evidence>
<evidence type="ECO:0000313" key="9">
    <source>
        <dbReference type="EnsemblMetazoa" id="AATE008918-PA.1"/>
    </source>
</evidence>
<name>A0A182J0C1_ANOAO</name>
<feature type="signal peptide" evidence="7">
    <location>
        <begin position="1"/>
        <end position="22"/>
    </location>
</feature>
<dbReference type="PANTHER" id="PTHR23301">
    <property type="entry name" value="CHITIN BINDING PERITROPHIN-A"/>
    <property type="match status" value="1"/>
</dbReference>
<feature type="domain" description="Chitin-binding type-2" evidence="8">
    <location>
        <begin position="25"/>
        <end position="81"/>
    </location>
</feature>
<feature type="region of interest" description="Disordered" evidence="6">
    <location>
        <begin position="82"/>
        <end position="107"/>
    </location>
</feature>
<evidence type="ECO:0000256" key="2">
    <source>
        <dbReference type="ARBA" id="ARBA00022729"/>
    </source>
</evidence>
<dbReference type="InterPro" id="IPR002557">
    <property type="entry name" value="Chitin-bd_dom"/>
</dbReference>
<reference evidence="9" key="1">
    <citation type="submission" date="2022-08" db="UniProtKB">
        <authorList>
            <consortium name="EnsemblMetazoa"/>
        </authorList>
    </citation>
    <scope>IDENTIFICATION</scope>
    <source>
        <strain evidence="9">EBRO</strain>
    </source>
</reference>
<dbReference type="PANTHER" id="PTHR23301:SF0">
    <property type="entry name" value="CHITIN-BINDING TYPE-2 DOMAIN-CONTAINING PROTEIN-RELATED"/>
    <property type="match status" value="1"/>
</dbReference>
<dbReference type="EnsemblMetazoa" id="AATE008918-RA">
    <property type="protein sequence ID" value="AATE008918-PA.1"/>
    <property type="gene ID" value="AATE008918"/>
</dbReference>
<evidence type="ECO:0000256" key="3">
    <source>
        <dbReference type="ARBA" id="ARBA00022737"/>
    </source>
</evidence>
<keyword evidence="5" id="KW-0325">Glycoprotein</keyword>
<feature type="domain" description="Chitin-binding type-2" evidence="8">
    <location>
        <begin position="118"/>
        <end position="174"/>
    </location>
</feature>
<proteinExistence type="predicted"/>